<evidence type="ECO:0008006" key="4">
    <source>
        <dbReference type="Google" id="ProtNLM"/>
    </source>
</evidence>
<dbReference type="eggNOG" id="ENOG502RFKK">
    <property type="taxonomic scope" value="Eukaryota"/>
</dbReference>
<evidence type="ECO:0000256" key="1">
    <source>
        <dbReference type="SAM" id="MobiDB-lite"/>
    </source>
</evidence>
<evidence type="ECO:0000313" key="2">
    <source>
        <dbReference type="EMBL" id="EPT05408.1"/>
    </source>
</evidence>
<accession>S8EML9</accession>
<dbReference type="Pfam" id="PF02112">
    <property type="entry name" value="PDEase_II"/>
    <property type="match status" value="1"/>
</dbReference>
<gene>
    <name evidence="2" type="ORF">FOMPIDRAFT_1111338</name>
</gene>
<dbReference type="GO" id="GO:1902660">
    <property type="term" value="P:negative regulation of glucose mediated signaling pathway"/>
    <property type="evidence" value="ECO:0007669"/>
    <property type="project" value="TreeGrafter"/>
</dbReference>
<dbReference type="HOGENOM" id="CLU_016658_0_0_1"/>
<dbReference type="InterPro" id="IPR000396">
    <property type="entry name" value="Pdiesterase2"/>
</dbReference>
<keyword evidence="3" id="KW-1185">Reference proteome</keyword>
<sequence length="374" mass="41062">MPSFELVVLGCGGGPSEHNLSSYLLKPSGAPWSEGIIALEAGSGIGALDRLLRDQPNLFGADQVSLKDDGGASICTAAEVYSWIKCFLVSHAHLDHIAGLALTASTLGKRCDVYGARQCLSIVEKLFSGELWPRLASWNVNDSRPLTLRELPNDATYHSVSGFSDLSIRIMPLSHGRYSGEATYHSSAFFIRRSGTQHDTARELLFFGDVEPDSLATEPHTRDVWRTAASMIPDTLDTIFIECSYPSGRADDELFGHLSPEHLTAELRALATEVVNARTQTRQPDNSQDYDPDEGPVRPRKRQRRDNTNPSLRGALAGLKVYIIHCKDDLRGAYTEPIYRVIAAQVRALVEAEELGAEIIGVEQGMKIGVYYFA</sequence>
<dbReference type="STRING" id="743788.S8EML9"/>
<dbReference type="FunCoup" id="S8EML9">
    <property type="interactions" value="44"/>
</dbReference>
<dbReference type="AlphaFoldDB" id="S8EML9"/>
<proteinExistence type="predicted"/>
<dbReference type="CDD" id="cd07735">
    <property type="entry name" value="class_II_PDE_MBL-fold"/>
    <property type="match status" value="1"/>
</dbReference>
<name>S8EML9_FOMSC</name>
<feature type="compositionally biased region" description="Polar residues" evidence="1">
    <location>
        <begin position="277"/>
        <end position="287"/>
    </location>
</feature>
<dbReference type="GO" id="GO:0047555">
    <property type="term" value="F:3',5'-cyclic-GMP phosphodiesterase activity"/>
    <property type="evidence" value="ECO:0007669"/>
    <property type="project" value="TreeGrafter"/>
</dbReference>
<protein>
    <recommendedName>
        <fullName evidence="4">Cyclic-AMP phosphodiesterase</fullName>
    </recommendedName>
</protein>
<feature type="region of interest" description="Disordered" evidence="1">
    <location>
        <begin position="277"/>
        <end position="311"/>
    </location>
</feature>
<dbReference type="Gene3D" id="3.60.15.10">
    <property type="entry name" value="Ribonuclease Z/Hydroxyacylglutathione hydrolase-like"/>
    <property type="match status" value="1"/>
</dbReference>
<dbReference type="SUPFAM" id="SSF56281">
    <property type="entry name" value="Metallo-hydrolase/oxidoreductase"/>
    <property type="match status" value="1"/>
</dbReference>
<evidence type="ECO:0000313" key="3">
    <source>
        <dbReference type="Proteomes" id="UP000015241"/>
    </source>
</evidence>
<dbReference type="InParanoid" id="S8EML9"/>
<dbReference type="GO" id="GO:0006198">
    <property type="term" value="P:cAMP catabolic process"/>
    <property type="evidence" value="ECO:0007669"/>
    <property type="project" value="InterPro"/>
</dbReference>
<dbReference type="OrthoDB" id="258495at2759"/>
<dbReference type="GO" id="GO:0004115">
    <property type="term" value="F:3',5'-cyclic-AMP phosphodiesterase activity"/>
    <property type="evidence" value="ECO:0007669"/>
    <property type="project" value="InterPro"/>
</dbReference>
<dbReference type="PRINTS" id="PR00388">
    <property type="entry name" value="PDIESTERASE2"/>
</dbReference>
<dbReference type="PANTHER" id="PTHR28283:SF1">
    <property type="entry name" value="3',5'-CYCLIC-NUCLEOTIDE PHOSPHODIESTERASE 1"/>
    <property type="match status" value="1"/>
</dbReference>
<dbReference type="PANTHER" id="PTHR28283">
    <property type="entry name" value="3',5'-CYCLIC-NUCLEOTIDE PHOSPHODIESTERASE 1"/>
    <property type="match status" value="1"/>
</dbReference>
<dbReference type="InterPro" id="IPR036866">
    <property type="entry name" value="RibonucZ/Hydroxyglut_hydro"/>
</dbReference>
<organism evidence="2 3">
    <name type="scientific">Fomitopsis schrenkii</name>
    <name type="common">Brown rot fungus</name>
    <dbReference type="NCBI Taxonomy" id="2126942"/>
    <lineage>
        <taxon>Eukaryota</taxon>
        <taxon>Fungi</taxon>
        <taxon>Dikarya</taxon>
        <taxon>Basidiomycota</taxon>
        <taxon>Agaricomycotina</taxon>
        <taxon>Agaricomycetes</taxon>
        <taxon>Polyporales</taxon>
        <taxon>Fomitopsis</taxon>
    </lineage>
</organism>
<dbReference type="Proteomes" id="UP000015241">
    <property type="component" value="Unassembled WGS sequence"/>
</dbReference>
<reference evidence="2 3" key="1">
    <citation type="journal article" date="2012" name="Science">
        <title>The Paleozoic origin of enzymatic lignin decomposition reconstructed from 31 fungal genomes.</title>
        <authorList>
            <person name="Floudas D."/>
            <person name="Binder M."/>
            <person name="Riley R."/>
            <person name="Barry K."/>
            <person name="Blanchette R.A."/>
            <person name="Henrissat B."/>
            <person name="Martinez A.T."/>
            <person name="Otillar R."/>
            <person name="Spatafora J.W."/>
            <person name="Yadav J.S."/>
            <person name="Aerts A."/>
            <person name="Benoit I."/>
            <person name="Boyd A."/>
            <person name="Carlson A."/>
            <person name="Copeland A."/>
            <person name="Coutinho P.M."/>
            <person name="de Vries R.P."/>
            <person name="Ferreira P."/>
            <person name="Findley K."/>
            <person name="Foster B."/>
            <person name="Gaskell J."/>
            <person name="Glotzer D."/>
            <person name="Gorecki P."/>
            <person name="Heitman J."/>
            <person name="Hesse C."/>
            <person name="Hori C."/>
            <person name="Igarashi K."/>
            <person name="Jurgens J.A."/>
            <person name="Kallen N."/>
            <person name="Kersten P."/>
            <person name="Kohler A."/>
            <person name="Kuees U."/>
            <person name="Kumar T.K.A."/>
            <person name="Kuo A."/>
            <person name="LaButti K."/>
            <person name="Larrondo L.F."/>
            <person name="Lindquist E."/>
            <person name="Ling A."/>
            <person name="Lombard V."/>
            <person name="Lucas S."/>
            <person name="Lundell T."/>
            <person name="Martin R."/>
            <person name="McLaughlin D.J."/>
            <person name="Morgenstern I."/>
            <person name="Morin E."/>
            <person name="Murat C."/>
            <person name="Nagy L.G."/>
            <person name="Nolan M."/>
            <person name="Ohm R.A."/>
            <person name="Patyshakuliyeva A."/>
            <person name="Rokas A."/>
            <person name="Ruiz-Duenas F.J."/>
            <person name="Sabat G."/>
            <person name="Salamov A."/>
            <person name="Samejima M."/>
            <person name="Schmutz J."/>
            <person name="Slot J.C."/>
            <person name="St John F."/>
            <person name="Stenlid J."/>
            <person name="Sun H."/>
            <person name="Sun S."/>
            <person name="Syed K."/>
            <person name="Tsang A."/>
            <person name="Wiebenga A."/>
            <person name="Young D."/>
            <person name="Pisabarro A."/>
            <person name="Eastwood D.C."/>
            <person name="Martin F."/>
            <person name="Cullen D."/>
            <person name="Grigoriev I.V."/>
            <person name="Hibbett D.S."/>
        </authorList>
    </citation>
    <scope>NUCLEOTIDE SEQUENCE</scope>
    <source>
        <strain evidence="3">FP-58527</strain>
    </source>
</reference>
<dbReference type="EMBL" id="KE504123">
    <property type="protein sequence ID" value="EPT05408.1"/>
    <property type="molecule type" value="Genomic_DNA"/>
</dbReference>